<protein>
    <submittedName>
        <fullName evidence="3">Acyltransferase</fullName>
    </submittedName>
</protein>
<evidence type="ECO:0000313" key="3">
    <source>
        <dbReference type="EMBL" id="AKQ46644.1"/>
    </source>
</evidence>
<accession>A0A0H4VS94</accession>
<evidence type="ECO:0000259" key="2">
    <source>
        <dbReference type="PROSITE" id="PS51186"/>
    </source>
</evidence>
<dbReference type="InterPro" id="IPR000182">
    <property type="entry name" value="GNAT_dom"/>
</dbReference>
<keyword evidence="4" id="KW-1185">Reference proteome</keyword>
<dbReference type="InterPro" id="IPR050769">
    <property type="entry name" value="NAT_camello-type"/>
</dbReference>
<evidence type="ECO:0000313" key="4">
    <source>
        <dbReference type="Proteomes" id="UP000036458"/>
    </source>
</evidence>
<dbReference type="Proteomes" id="UP000036458">
    <property type="component" value="Chromosome"/>
</dbReference>
<dbReference type="CDD" id="cd04301">
    <property type="entry name" value="NAT_SF"/>
    <property type="match status" value="1"/>
</dbReference>
<dbReference type="OrthoDB" id="2352823at2"/>
<organism evidence="3 4">
    <name type="scientific">Rufibacter radiotolerans</name>
    <dbReference type="NCBI Taxonomy" id="1379910"/>
    <lineage>
        <taxon>Bacteria</taxon>
        <taxon>Pseudomonadati</taxon>
        <taxon>Bacteroidota</taxon>
        <taxon>Cytophagia</taxon>
        <taxon>Cytophagales</taxon>
        <taxon>Hymenobacteraceae</taxon>
        <taxon>Rufibacter</taxon>
    </lineage>
</organism>
<dbReference type="RefSeq" id="WP_048921665.1">
    <property type="nucleotide sequence ID" value="NZ_CP010777.1"/>
</dbReference>
<dbReference type="GO" id="GO:0008080">
    <property type="term" value="F:N-acetyltransferase activity"/>
    <property type="evidence" value="ECO:0007669"/>
    <property type="project" value="InterPro"/>
</dbReference>
<keyword evidence="3" id="KW-0012">Acyltransferase</keyword>
<sequence>MQIIQPSTFHEFEQYYRLRYEMLRKPWHQPLGSERMEDDDTAVHLMAINDDSGEIMGGCRVHMETDTEAQLRFLAVSAQYQNKQVGRRLLQAVEEEARKMGAKELIVQAREYAKNFYKRNGFIEEHPTHLLFGEVQHYQMRKPLY</sequence>
<dbReference type="AlphaFoldDB" id="A0A0H4VS94"/>
<dbReference type="KEGG" id="ruf:TH63_15070"/>
<dbReference type="SUPFAM" id="SSF55729">
    <property type="entry name" value="Acyl-CoA N-acyltransferases (Nat)"/>
    <property type="match status" value="1"/>
</dbReference>
<name>A0A0H4VS94_9BACT</name>
<dbReference type="PROSITE" id="PS51186">
    <property type="entry name" value="GNAT"/>
    <property type="match status" value="1"/>
</dbReference>
<dbReference type="STRING" id="1379910.TH63_15070"/>
<dbReference type="PANTHER" id="PTHR13947">
    <property type="entry name" value="GNAT FAMILY N-ACETYLTRANSFERASE"/>
    <property type="match status" value="1"/>
</dbReference>
<gene>
    <name evidence="3" type="ORF">TH63_15070</name>
</gene>
<feature type="domain" description="N-acetyltransferase" evidence="2">
    <location>
        <begin position="2"/>
        <end position="145"/>
    </location>
</feature>
<evidence type="ECO:0000256" key="1">
    <source>
        <dbReference type="ARBA" id="ARBA00022679"/>
    </source>
</evidence>
<keyword evidence="1 3" id="KW-0808">Transferase</keyword>
<dbReference type="EMBL" id="CP010777">
    <property type="protein sequence ID" value="AKQ46644.1"/>
    <property type="molecule type" value="Genomic_DNA"/>
</dbReference>
<dbReference type="PANTHER" id="PTHR13947:SF37">
    <property type="entry name" value="LD18367P"/>
    <property type="match status" value="1"/>
</dbReference>
<dbReference type="Gene3D" id="3.40.630.30">
    <property type="match status" value="1"/>
</dbReference>
<reference evidence="3 4" key="1">
    <citation type="submission" date="2015-01" db="EMBL/GenBank/DDBJ databases">
        <title>Rufibacter sp./DG31D/ whole genome sequencing.</title>
        <authorList>
            <person name="Kim M.K."/>
            <person name="Srinivasan S."/>
            <person name="Lee J.-J."/>
        </authorList>
    </citation>
    <scope>NUCLEOTIDE SEQUENCE [LARGE SCALE GENOMIC DNA]</scope>
    <source>
        <strain evidence="3 4">DG31D</strain>
    </source>
</reference>
<proteinExistence type="predicted"/>
<dbReference type="PATRIC" id="fig|1379910.4.peg.3287"/>
<dbReference type="Pfam" id="PF00583">
    <property type="entry name" value="Acetyltransf_1"/>
    <property type="match status" value="1"/>
</dbReference>
<dbReference type="InterPro" id="IPR016181">
    <property type="entry name" value="Acyl_CoA_acyltransferase"/>
</dbReference>